<evidence type="ECO:0008006" key="5">
    <source>
        <dbReference type="Google" id="ProtNLM"/>
    </source>
</evidence>
<protein>
    <recommendedName>
        <fullName evidence="5">DUF4839 domain-containing protein</fullName>
    </recommendedName>
</protein>
<dbReference type="RefSeq" id="WP_088017097.1">
    <property type="nucleotide sequence ID" value="NZ_CP020880.1"/>
</dbReference>
<dbReference type="GeneID" id="96737500"/>
<feature type="compositionally biased region" description="Basic and acidic residues" evidence="1">
    <location>
        <begin position="107"/>
        <end position="116"/>
    </location>
</feature>
<evidence type="ECO:0000313" key="3">
    <source>
        <dbReference type="EMBL" id="ART75166.1"/>
    </source>
</evidence>
<evidence type="ECO:0000256" key="2">
    <source>
        <dbReference type="SAM" id="SignalP"/>
    </source>
</evidence>
<reference evidence="3 4" key="1">
    <citation type="submission" date="2017-04" db="EMBL/GenBank/DDBJ databases">
        <title>Complete Genome Sequence of the Bacillus horikoshii 20a strain from Cuatro Cienegas, Coahuila, Mexico.</title>
        <authorList>
            <person name="Zarza E."/>
            <person name="Alcaraz L.D."/>
            <person name="Aguilar-Salinas B."/>
            <person name="Islas A."/>
            <person name="Olmedo-Alvarez G."/>
        </authorList>
    </citation>
    <scope>NUCLEOTIDE SEQUENCE [LARGE SCALE GENOMIC DNA]</scope>
    <source>
        <strain evidence="3 4">20a</strain>
    </source>
</reference>
<dbReference type="Proteomes" id="UP000195573">
    <property type="component" value="Chromosome"/>
</dbReference>
<keyword evidence="2" id="KW-0732">Signal</keyword>
<accession>A0ABN4ZAL8</accession>
<gene>
    <name evidence="3" type="ORF">B4U37_03515</name>
</gene>
<keyword evidence="4" id="KW-1185">Reference proteome</keyword>
<feature type="chain" id="PRO_5045940770" description="DUF4839 domain-containing protein" evidence="2">
    <location>
        <begin position="21"/>
        <end position="289"/>
    </location>
</feature>
<organism evidence="3 4">
    <name type="scientific">Sutcliffiella horikoshii</name>
    <dbReference type="NCBI Taxonomy" id="79883"/>
    <lineage>
        <taxon>Bacteria</taxon>
        <taxon>Bacillati</taxon>
        <taxon>Bacillota</taxon>
        <taxon>Bacilli</taxon>
        <taxon>Bacillales</taxon>
        <taxon>Bacillaceae</taxon>
        <taxon>Sutcliffiella</taxon>
    </lineage>
</organism>
<feature type="signal peptide" evidence="2">
    <location>
        <begin position="1"/>
        <end position="20"/>
    </location>
</feature>
<dbReference type="PROSITE" id="PS51257">
    <property type="entry name" value="PROKAR_LIPOPROTEIN"/>
    <property type="match status" value="1"/>
</dbReference>
<name>A0ABN4ZAL8_9BACI</name>
<dbReference type="EMBL" id="CP020880">
    <property type="protein sequence ID" value="ART75166.1"/>
    <property type="molecule type" value="Genomic_DNA"/>
</dbReference>
<dbReference type="InterPro" id="IPR032290">
    <property type="entry name" value="DUF4839"/>
</dbReference>
<feature type="compositionally biased region" description="Acidic residues" evidence="1">
    <location>
        <begin position="117"/>
        <end position="150"/>
    </location>
</feature>
<sequence length="289" mass="32192">MKKIIGIIIACILITLVGCAGDSGHEGEAKTPSGSSVQEGRDYQEVVDEFKEKGFNNIKTEKLEDLITGWLTKDGEVESVSVDGDKDYSPDVWYSNDVEVVITYHTFPEKEKSDKESSEEESSEEEQSTNDTTEEDEQSANDTTEEDEQSTNDKTEESNEEILTVENNKDLAALLAVKNENDPTVGEFAKKYAGRTIEFDGNIAHMMPHGSYKTRYDILIFAGDYSETTFSGPNFKFEDVNIINDLNLTGSNIPDTIGMGQNLHITAVVEEYDENSGLFFLEPISTEIR</sequence>
<dbReference type="Pfam" id="PF16127">
    <property type="entry name" value="DUF4839"/>
    <property type="match status" value="1"/>
</dbReference>
<evidence type="ECO:0000313" key="4">
    <source>
        <dbReference type="Proteomes" id="UP000195573"/>
    </source>
</evidence>
<proteinExistence type="predicted"/>
<feature type="region of interest" description="Disordered" evidence="1">
    <location>
        <begin position="106"/>
        <end position="166"/>
    </location>
</feature>
<evidence type="ECO:0000256" key="1">
    <source>
        <dbReference type="SAM" id="MobiDB-lite"/>
    </source>
</evidence>